<feature type="signal peptide" evidence="1">
    <location>
        <begin position="1"/>
        <end position="20"/>
    </location>
</feature>
<evidence type="ECO:0000313" key="2">
    <source>
        <dbReference type="EMBL" id="SIR33351.1"/>
    </source>
</evidence>
<evidence type="ECO:0000256" key="1">
    <source>
        <dbReference type="SAM" id="SignalP"/>
    </source>
</evidence>
<organism evidence="2 3">
    <name type="scientific">Paracoccus thiocyanatus</name>
    <dbReference type="NCBI Taxonomy" id="34006"/>
    <lineage>
        <taxon>Bacteria</taxon>
        <taxon>Pseudomonadati</taxon>
        <taxon>Pseudomonadota</taxon>
        <taxon>Alphaproteobacteria</taxon>
        <taxon>Rhodobacterales</taxon>
        <taxon>Paracoccaceae</taxon>
        <taxon>Paracoccus</taxon>
    </lineage>
</organism>
<sequence length="168" mass="17833">MQKTLIIAAALSALSIPALAAPNETPYALSAVHADFQAELERTARLPGEVGAAAGAAAELMAPHNAAQERLVLPLLGWADAVASGREAKLPDIPDRTRIDAVLSQLYDRDVDLVTALVELYAAADEAGDAETARLAERMIWHQTSDLEVLYPAALFVETAMRSATTDD</sequence>
<dbReference type="Proteomes" id="UP000323956">
    <property type="component" value="Unassembled WGS sequence"/>
</dbReference>
<accession>A0A1N7A2S2</accession>
<dbReference type="AlphaFoldDB" id="A0A1N7A2S2"/>
<protein>
    <submittedName>
        <fullName evidence="2">Uncharacterized protein</fullName>
    </submittedName>
</protein>
<evidence type="ECO:0000313" key="3">
    <source>
        <dbReference type="Proteomes" id="UP000323956"/>
    </source>
</evidence>
<proteinExistence type="predicted"/>
<reference evidence="2 3" key="1">
    <citation type="submission" date="2017-01" db="EMBL/GenBank/DDBJ databases">
        <authorList>
            <person name="Varghese N."/>
            <person name="Submissions S."/>
        </authorList>
    </citation>
    <scope>NUCLEOTIDE SEQUENCE [LARGE SCALE GENOMIC DNA]</scope>
    <source>
        <strain evidence="2 3">ATCC 700171</strain>
    </source>
</reference>
<dbReference type="OrthoDB" id="7874361at2"/>
<dbReference type="EMBL" id="FTMK01000041">
    <property type="protein sequence ID" value="SIR33351.1"/>
    <property type="molecule type" value="Genomic_DNA"/>
</dbReference>
<dbReference type="RefSeq" id="WP_149766859.1">
    <property type="nucleotide sequence ID" value="NZ_FTMK01000041.1"/>
</dbReference>
<gene>
    <name evidence="2" type="ORF">SAMN05421641_14110</name>
</gene>
<name>A0A1N7A2S2_9RHOB</name>
<keyword evidence="1" id="KW-0732">Signal</keyword>
<feature type="chain" id="PRO_5012771758" evidence="1">
    <location>
        <begin position="21"/>
        <end position="168"/>
    </location>
</feature>